<dbReference type="Pfam" id="PF05258">
    <property type="entry name" value="DciA"/>
    <property type="match status" value="1"/>
</dbReference>
<evidence type="ECO:0000313" key="1">
    <source>
        <dbReference type="EMBL" id="MDR9778729.1"/>
    </source>
</evidence>
<gene>
    <name evidence="1" type="ORF">RJJ65_39990</name>
</gene>
<protein>
    <submittedName>
        <fullName evidence="1">DciA family protein</fullName>
    </submittedName>
</protein>
<organism evidence="1 2">
    <name type="scientific">Rhizobium hidalgonense</name>
    <dbReference type="NCBI Taxonomy" id="1538159"/>
    <lineage>
        <taxon>Bacteria</taxon>
        <taxon>Pseudomonadati</taxon>
        <taxon>Pseudomonadota</taxon>
        <taxon>Alphaproteobacteria</taxon>
        <taxon>Hyphomicrobiales</taxon>
        <taxon>Rhizobiaceae</taxon>
        <taxon>Rhizobium/Agrobacterium group</taxon>
        <taxon>Rhizobium</taxon>
    </lineage>
</organism>
<dbReference type="Proteomes" id="UP001268610">
    <property type="component" value="Unassembled WGS sequence"/>
</dbReference>
<proteinExistence type="predicted"/>
<dbReference type="AlphaFoldDB" id="A0AAJ2H4F5"/>
<evidence type="ECO:0000313" key="2">
    <source>
        <dbReference type="Proteomes" id="UP001268610"/>
    </source>
</evidence>
<sequence length="109" mass="12395">MLYLEKLTQLTKPVLPSNQTWQVVSFQEGILCIATDNHAAMSQLRYLQTNYIKQLRGIVEFSQLRSIKVIVELKPTPKPVSQLPLPSLNEPTRQAILQAATLIHDRELS</sequence>
<dbReference type="RefSeq" id="WP_310866724.1">
    <property type="nucleotide sequence ID" value="NZ_JAVLSF010001141.1"/>
</dbReference>
<accession>A0AAJ2H4F5</accession>
<dbReference type="InterPro" id="IPR007922">
    <property type="entry name" value="DciA-like"/>
</dbReference>
<feature type="non-terminal residue" evidence="1">
    <location>
        <position position="109"/>
    </location>
</feature>
<name>A0AAJ2H4F5_9HYPH</name>
<comment type="caution">
    <text evidence="1">The sequence shown here is derived from an EMBL/GenBank/DDBJ whole genome shotgun (WGS) entry which is preliminary data.</text>
</comment>
<dbReference type="EMBL" id="JAVLSF010001141">
    <property type="protein sequence ID" value="MDR9778729.1"/>
    <property type="molecule type" value="Genomic_DNA"/>
</dbReference>
<reference evidence="1" key="1">
    <citation type="submission" date="2023-04" db="EMBL/GenBank/DDBJ databases">
        <title>Genomic characterization of faba bean (Vicia faba) microsymbionts in Mexican soils.</title>
        <authorList>
            <person name="Rivera Orduna F.N."/>
            <person name="Guevara-Luna J."/>
            <person name="Yan J."/>
            <person name="Arroyo-Herrera I."/>
            <person name="Li Y."/>
            <person name="Vasquez-Murrieta M.S."/>
            <person name="Wang E.T."/>
        </authorList>
    </citation>
    <scope>NUCLEOTIDE SEQUENCE</scope>
    <source>
        <strain evidence="1">CH26</strain>
    </source>
</reference>